<keyword evidence="8 12" id="KW-0342">GTP-binding</keyword>
<evidence type="ECO:0000256" key="7">
    <source>
        <dbReference type="ARBA" id="ARBA00023014"/>
    </source>
</evidence>
<dbReference type="GO" id="GO:0005525">
    <property type="term" value="F:GTP binding"/>
    <property type="evidence" value="ECO:0007669"/>
    <property type="project" value="UniProtKB-UniRule"/>
</dbReference>
<dbReference type="SFLD" id="SFLDS00029">
    <property type="entry name" value="Radical_SAM"/>
    <property type="match status" value="1"/>
</dbReference>
<evidence type="ECO:0000256" key="11">
    <source>
        <dbReference type="ARBA" id="ARBA00048697"/>
    </source>
</evidence>
<protein>
    <recommendedName>
        <fullName evidence="1 12">GTP 3',8-cyclase</fullName>
        <ecNumber evidence="1 12">4.1.99.22</ecNumber>
    </recommendedName>
    <alternativeName>
        <fullName evidence="12">Molybdenum cofactor biosynthesis protein A</fullName>
    </alternativeName>
</protein>
<evidence type="ECO:0000256" key="9">
    <source>
        <dbReference type="ARBA" id="ARBA00023150"/>
    </source>
</evidence>
<keyword evidence="5 12" id="KW-0547">Nucleotide-binding</keyword>
<dbReference type="EMBL" id="LR130778">
    <property type="protein sequence ID" value="VDN46622.1"/>
    <property type="molecule type" value="Genomic_DNA"/>
</dbReference>
<evidence type="ECO:0000256" key="2">
    <source>
        <dbReference type="ARBA" id="ARBA00022485"/>
    </source>
</evidence>
<dbReference type="InterPro" id="IPR006638">
    <property type="entry name" value="Elp3/MiaA/NifB-like_rSAM"/>
</dbReference>
<comment type="similarity">
    <text evidence="12">Belongs to the radical SAM superfamily. MoaA family.</text>
</comment>
<accession>A0A3P7RV51</accession>
<gene>
    <name evidence="12 14" type="primary">moaA</name>
    <name evidence="14" type="ORF">PATL70BA_0754</name>
</gene>
<comment type="function">
    <text evidence="12">Catalyzes the cyclization of GTP to (8S)-3',8-cyclo-7,8-dihydroguanosine 5'-triphosphate.</text>
</comment>
<dbReference type="CDD" id="cd01335">
    <property type="entry name" value="Radical_SAM"/>
    <property type="match status" value="1"/>
</dbReference>
<keyword evidence="9 12" id="KW-0501">Molybdenum cofactor biosynthesis</keyword>
<feature type="binding site" evidence="12">
    <location>
        <position position="253"/>
    </location>
    <ligand>
        <name>[4Fe-4S] cluster</name>
        <dbReference type="ChEBI" id="CHEBI:49883"/>
        <label>2</label>
        <note>4Fe-4S-substrate</note>
    </ligand>
</feature>
<keyword evidence="7 12" id="KW-0411">Iron-sulfur</keyword>
<feature type="binding site" evidence="12">
    <location>
        <position position="13"/>
    </location>
    <ligand>
        <name>GTP</name>
        <dbReference type="ChEBI" id="CHEBI:37565"/>
    </ligand>
</feature>
<dbReference type="RefSeq" id="WP_125136103.1">
    <property type="nucleotide sequence ID" value="NZ_LR130778.1"/>
</dbReference>
<feature type="binding site" evidence="12">
    <location>
        <position position="155"/>
    </location>
    <ligand>
        <name>GTP</name>
        <dbReference type="ChEBI" id="CHEBI:37565"/>
    </ligand>
</feature>
<keyword evidence="6 12" id="KW-0408">Iron</keyword>
<dbReference type="UniPathway" id="UPA00344"/>
<dbReference type="PANTHER" id="PTHR22960">
    <property type="entry name" value="MOLYBDOPTERIN COFACTOR SYNTHESIS PROTEIN A"/>
    <property type="match status" value="1"/>
</dbReference>
<keyword evidence="15" id="KW-1185">Reference proteome</keyword>
<dbReference type="SFLD" id="SFLDG01067">
    <property type="entry name" value="SPASM/twitch_domain_containing"/>
    <property type="match status" value="1"/>
</dbReference>
<dbReference type="CDD" id="cd21117">
    <property type="entry name" value="Twitch_MoaA"/>
    <property type="match status" value="1"/>
</dbReference>
<dbReference type="OrthoDB" id="9763993at2"/>
<dbReference type="InterPro" id="IPR013483">
    <property type="entry name" value="MoaA"/>
</dbReference>
<dbReference type="GO" id="GO:0061798">
    <property type="term" value="F:GTP 3',8'-cyclase activity"/>
    <property type="evidence" value="ECO:0007669"/>
    <property type="project" value="UniProtKB-UniRule"/>
</dbReference>
<dbReference type="SUPFAM" id="SSF102114">
    <property type="entry name" value="Radical SAM enzymes"/>
    <property type="match status" value="1"/>
</dbReference>
<dbReference type="PROSITE" id="PS51918">
    <property type="entry name" value="RADICAL_SAM"/>
    <property type="match status" value="1"/>
</dbReference>
<name>A0A3P7RV51_9FIRM</name>
<dbReference type="Pfam" id="PF04055">
    <property type="entry name" value="Radical_SAM"/>
    <property type="match status" value="1"/>
</dbReference>
<dbReference type="InterPro" id="IPR010505">
    <property type="entry name" value="MoaA_twitch"/>
</dbReference>
<dbReference type="InterPro" id="IPR040064">
    <property type="entry name" value="MoaA-like"/>
</dbReference>
<dbReference type="SFLD" id="SFLDG01386">
    <property type="entry name" value="main_SPASM_domain-containing"/>
    <property type="match status" value="1"/>
</dbReference>
<dbReference type="NCBIfam" id="TIGR02666">
    <property type="entry name" value="moaA"/>
    <property type="match status" value="1"/>
</dbReference>
<dbReference type="GO" id="GO:0061799">
    <property type="term" value="F:cyclic pyranopterin monophosphate synthase activity"/>
    <property type="evidence" value="ECO:0007669"/>
    <property type="project" value="TreeGrafter"/>
</dbReference>
<sequence length="318" mass="35657">MIDSYGRKINYLRLSVTDRCNLRCQYCMPENGIEKMEHKDILSIEEMDTIVGIFAKMGITKIRLTGGEPLVRGGILTLIEKIKAHTEIKEVALTTNGLLLKDMAQDLKDSGLDRVNISVDSLDPEKFSRMTRGGHLDDLLAGIKEAKRVGLTPIKLNVVLIGGFNDDEIPDFVALTKEEAIDVRFIELMPIGEVARWSKNNFLANQTVLEQVPELTPVEEEDPTSPAKYYRLPGGKGKIGLISPITCKFCEDCNRIRLTPEGKLKYCLHSDEEFDLKKALDEGVDLSKYIIESIQKKPKEHNLENGKSILRNMVQIGG</sequence>
<evidence type="ECO:0000256" key="4">
    <source>
        <dbReference type="ARBA" id="ARBA00022723"/>
    </source>
</evidence>
<dbReference type="AlphaFoldDB" id="A0A3P7RV51"/>
<comment type="subunit">
    <text evidence="12">Monomer and homodimer.</text>
</comment>
<feature type="binding site" evidence="12">
    <location>
        <position position="118"/>
    </location>
    <ligand>
        <name>S-adenosyl-L-methionine</name>
        <dbReference type="ChEBI" id="CHEBI:59789"/>
    </ligand>
</feature>
<dbReference type="SMART" id="SM00729">
    <property type="entry name" value="Elp3"/>
    <property type="match status" value="1"/>
</dbReference>
<dbReference type="InterPro" id="IPR013785">
    <property type="entry name" value="Aldolase_TIM"/>
</dbReference>
<dbReference type="EC" id="4.1.99.22" evidence="1 12"/>
<feature type="binding site" evidence="12">
    <location>
        <position position="24"/>
    </location>
    <ligand>
        <name>[4Fe-4S] cluster</name>
        <dbReference type="ChEBI" id="CHEBI:49883"/>
        <label>1</label>
        <note>4Fe-4S-S-AdoMet</note>
    </ligand>
</feature>
<keyword evidence="4 12" id="KW-0479">Metal-binding</keyword>
<evidence type="ECO:0000256" key="12">
    <source>
        <dbReference type="HAMAP-Rule" id="MF_01225"/>
    </source>
</evidence>
<evidence type="ECO:0000313" key="15">
    <source>
        <dbReference type="Proteomes" id="UP000279029"/>
    </source>
</evidence>
<evidence type="ECO:0000259" key="13">
    <source>
        <dbReference type="PROSITE" id="PS51918"/>
    </source>
</evidence>
<evidence type="ECO:0000256" key="10">
    <source>
        <dbReference type="ARBA" id="ARBA00023239"/>
    </source>
</evidence>
<feature type="binding site" evidence="12">
    <location>
        <position position="67"/>
    </location>
    <ligand>
        <name>S-adenosyl-L-methionine</name>
        <dbReference type="ChEBI" id="CHEBI:59789"/>
    </ligand>
</feature>
<dbReference type="HAMAP" id="MF_01225_B">
    <property type="entry name" value="MoaA_B"/>
    <property type="match status" value="1"/>
</dbReference>
<dbReference type="SFLD" id="SFLDG01383">
    <property type="entry name" value="cyclic_pyranopterin_phosphate"/>
    <property type="match status" value="1"/>
</dbReference>
<dbReference type="GO" id="GO:1904047">
    <property type="term" value="F:S-adenosyl-L-methionine binding"/>
    <property type="evidence" value="ECO:0007669"/>
    <property type="project" value="UniProtKB-UniRule"/>
</dbReference>
<dbReference type="GO" id="GO:0051539">
    <property type="term" value="F:4 iron, 4 sulfur cluster binding"/>
    <property type="evidence" value="ECO:0007669"/>
    <property type="project" value="UniProtKB-UniRule"/>
</dbReference>
<evidence type="ECO:0000256" key="6">
    <source>
        <dbReference type="ARBA" id="ARBA00023004"/>
    </source>
</evidence>
<comment type="cofactor">
    <cofactor evidence="12">
        <name>[4Fe-4S] cluster</name>
        <dbReference type="ChEBI" id="CHEBI:49883"/>
    </cofactor>
    <text evidence="12">Binds 2 [4Fe-4S] clusters. Binds 1 [4Fe-4S] cluster coordinated with 3 cysteines and an exchangeable S-adenosyl-L-methionine and 1 [4Fe-4S] cluster coordinated with 3 cysteines and the GTP-derived substrate.</text>
</comment>
<dbReference type="PROSITE" id="PS01305">
    <property type="entry name" value="MOAA_NIFB_PQQE"/>
    <property type="match status" value="1"/>
</dbReference>
<comment type="catalytic activity">
    <reaction evidence="11 12">
        <text>GTP + AH2 + S-adenosyl-L-methionine = (8S)-3',8-cyclo-7,8-dihydroguanosine 5'-triphosphate + 5'-deoxyadenosine + L-methionine + A + H(+)</text>
        <dbReference type="Rhea" id="RHEA:49576"/>
        <dbReference type="ChEBI" id="CHEBI:13193"/>
        <dbReference type="ChEBI" id="CHEBI:15378"/>
        <dbReference type="ChEBI" id="CHEBI:17319"/>
        <dbReference type="ChEBI" id="CHEBI:17499"/>
        <dbReference type="ChEBI" id="CHEBI:37565"/>
        <dbReference type="ChEBI" id="CHEBI:57844"/>
        <dbReference type="ChEBI" id="CHEBI:59789"/>
        <dbReference type="ChEBI" id="CHEBI:131766"/>
        <dbReference type="EC" id="4.1.99.22"/>
    </reaction>
</comment>
<dbReference type="KEGG" id="cbar:PATL70BA_0754"/>
<comment type="pathway">
    <text evidence="12">Cofactor biosynthesis; molybdopterin biosynthesis.</text>
</comment>
<proteinExistence type="inferred from homology"/>
<keyword evidence="3 12" id="KW-0949">S-adenosyl-L-methionine</keyword>
<feature type="binding site" evidence="12">
    <location>
        <position position="267"/>
    </location>
    <ligand>
        <name>[4Fe-4S] cluster</name>
        <dbReference type="ChEBI" id="CHEBI:49883"/>
        <label>2</label>
        <note>4Fe-4S-substrate</note>
    </ligand>
</feature>
<dbReference type="Proteomes" id="UP000279029">
    <property type="component" value="Chromosome"/>
</dbReference>
<organism evidence="14 15">
    <name type="scientific">Petrocella atlantisensis</name>
    <dbReference type="NCBI Taxonomy" id="2173034"/>
    <lineage>
        <taxon>Bacteria</taxon>
        <taxon>Bacillati</taxon>
        <taxon>Bacillota</taxon>
        <taxon>Clostridia</taxon>
        <taxon>Lachnospirales</taxon>
        <taxon>Vallitaleaceae</taxon>
        <taxon>Petrocella</taxon>
    </lineage>
</organism>
<evidence type="ECO:0000256" key="8">
    <source>
        <dbReference type="ARBA" id="ARBA00023134"/>
    </source>
</evidence>
<keyword evidence="2 12" id="KW-0004">4Fe-4S</keyword>
<dbReference type="InterPro" id="IPR000385">
    <property type="entry name" value="MoaA_NifB_PqqE_Fe-S-bd_CS"/>
</dbReference>
<keyword evidence="10 12" id="KW-0456">Lyase</keyword>
<feature type="binding site" evidence="12">
    <location>
        <position position="250"/>
    </location>
    <ligand>
        <name>[4Fe-4S] cluster</name>
        <dbReference type="ChEBI" id="CHEBI:49883"/>
        <label>2</label>
        <note>4Fe-4S-substrate</note>
    </ligand>
</feature>
<dbReference type="InterPro" id="IPR058240">
    <property type="entry name" value="rSAM_sf"/>
</dbReference>
<dbReference type="InterPro" id="IPR007197">
    <property type="entry name" value="rSAM"/>
</dbReference>
<dbReference type="Gene3D" id="3.20.20.70">
    <property type="entry name" value="Aldolase class I"/>
    <property type="match status" value="1"/>
</dbReference>
<feature type="domain" description="Radical SAM core" evidence="13">
    <location>
        <begin position="4"/>
        <end position="236"/>
    </location>
</feature>
<evidence type="ECO:0000256" key="5">
    <source>
        <dbReference type="ARBA" id="ARBA00022741"/>
    </source>
</evidence>
<reference evidence="14 15" key="1">
    <citation type="submission" date="2018-09" db="EMBL/GenBank/DDBJ databases">
        <authorList>
            <person name="Postec A."/>
        </authorList>
    </citation>
    <scope>NUCLEOTIDE SEQUENCE [LARGE SCALE GENOMIC DNA]</scope>
    <source>
        <strain evidence="14">70B-A</strain>
    </source>
</reference>
<dbReference type="InterPro" id="IPR050105">
    <property type="entry name" value="MoCo_biosynth_MoaA/MoaC"/>
</dbReference>
<feature type="binding site" evidence="12">
    <location>
        <position position="94"/>
    </location>
    <ligand>
        <name>GTP</name>
        <dbReference type="ChEBI" id="CHEBI:37565"/>
    </ligand>
</feature>
<feature type="binding site" evidence="12">
    <location>
        <position position="189"/>
    </location>
    <ligand>
        <name>S-adenosyl-L-methionine</name>
        <dbReference type="ChEBI" id="CHEBI:59789"/>
    </ligand>
</feature>
<feature type="binding site" evidence="12">
    <location>
        <position position="26"/>
    </location>
    <ligand>
        <name>S-adenosyl-L-methionine</name>
        <dbReference type="ChEBI" id="CHEBI:59789"/>
    </ligand>
</feature>
<evidence type="ECO:0000313" key="14">
    <source>
        <dbReference type="EMBL" id="VDN46622.1"/>
    </source>
</evidence>
<evidence type="ECO:0000256" key="3">
    <source>
        <dbReference type="ARBA" id="ARBA00022691"/>
    </source>
</evidence>
<dbReference type="Pfam" id="PF06463">
    <property type="entry name" value="Mob_synth_C"/>
    <property type="match status" value="1"/>
</dbReference>
<feature type="binding site" evidence="12">
    <location>
        <position position="63"/>
    </location>
    <ligand>
        <name>GTP</name>
        <dbReference type="ChEBI" id="CHEBI:37565"/>
    </ligand>
</feature>
<dbReference type="GO" id="GO:0006777">
    <property type="term" value="P:Mo-molybdopterin cofactor biosynthetic process"/>
    <property type="evidence" value="ECO:0007669"/>
    <property type="project" value="UniProtKB-UniRule"/>
</dbReference>
<dbReference type="GO" id="GO:0046872">
    <property type="term" value="F:metal ion binding"/>
    <property type="evidence" value="ECO:0007669"/>
    <property type="project" value="UniProtKB-KW"/>
</dbReference>
<feature type="binding site" evidence="12">
    <location>
        <begin position="255"/>
        <end position="257"/>
    </location>
    <ligand>
        <name>GTP</name>
        <dbReference type="ChEBI" id="CHEBI:37565"/>
    </ligand>
</feature>
<feature type="binding site" evidence="12">
    <location>
        <position position="20"/>
    </location>
    <ligand>
        <name>[4Fe-4S] cluster</name>
        <dbReference type="ChEBI" id="CHEBI:49883"/>
        <label>1</label>
        <note>4Fe-4S-S-AdoMet</note>
    </ligand>
</feature>
<dbReference type="PANTHER" id="PTHR22960:SF0">
    <property type="entry name" value="MOLYBDENUM COFACTOR BIOSYNTHESIS PROTEIN 1"/>
    <property type="match status" value="1"/>
</dbReference>
<evidence type="ECO:0000256" key="1">
    <source>
        <dbReference type="ARBA" id="ARBA00012167"/>
    </source>
</evidence>
<feature type="binding site" evidence="12">
    <location>
        <position position="27"/>
    </location>
    <ligand>
        <name>[4Fe-4S] cluster</name>
        <dbReference type="ChEBI" id="CHEBI:49883"/>
        <label>1</label>
        <note>4Fe-4S-S-AdoMet</note>
    </ligand>
</feature>
<dbReference type="NCBIfam" id="NF001199">
    <property type="entry name" value="PRK00164.2-1"/>
    <property type="match status" value="1"/>
</dbReference>